<keyword evidence="7" id="KW-0645">Protease</keyword>
<dbReference type="Proteomes" id="UP000523007">
    <property type="component" value="Unassembled WGS sequence"/>
</dbReference>
<keyword evidence="4" id="KW-0862">Zinc</keyword>
<keyword evidence="8" id="KW-1185">Reference proteome</keyword>
<evidence type="ECO:0000256" key="4">
    <source>
        <dbReference type="ARBA" id="ARBA00022833"/>
    </source>
</evidence>
<keyword evidence="2" id="KW-0479">Metal-binding</keyword>
<dbReference type="Gene3D" id="3.30.70.360">
    <property type="match status" value="1"/>
</dbReference>
<protein>
    <submittedName>
        <fullName evidence="7">Glutamate carboxypeptidase</fullName>
        <ecNumber evidence="7">3.4.17.11</ecNumber>
    </submittedName>
</protein>
<evidence type="ECO:0000256" key="5">
    <source>
        <dbReference type="PIRSR" id="PIRSR037238-1"/>
    </source>
</evidence>
<dbReference type="InterPro" id="IPR002933">
    <property type="entry name" value="Peptidase_M20"/>
</dbReference>
<evidence type="ECO:0000256" key="2">
    <source>
        <dbReference type="ARBA" id="ARBA00022723"/>
    </source>
</evidence>
<dbReference type="InterPro" id="IPR001261">
    <property type="entry name" value="ArgE/DapE_CS"/>
</dbReference>
<name>A0A7W7W304_9ACTN</name>
<dbReference type="InterPro" id="IPR050072">
    <property type="entry name" value="Peptidase_M20A"/>
</dbReference>
<dbReference type="AlphaFoldDB" id="A0A7W7W304"/>
<evidence type="ECO:0000259" key="6">
    <source>
        <dbReference type="Pfam" id="PF07687"/>
    </source>
</evidence>
<dbReference type="GO" id="GO:0046872">
    <property type="term" value="F:metal ion binding"/>
    <property type="evidence" value="ECO:0007669"/>
    <property type="project" value="UniProtKB-KW"/>
</dbReference>
<comment type="caution">
    <text evidence="7">The sequence shown here is derived from an EMBL/GenBank/DDBJ whole genome shotgun (WGS) entry which is preliminary data.</text>
</comment>
<evidence type="ECO:0000313" key="7">
    <source>
        <dbReference type="EMBL" id="MBB4931304.1"/>
    </source>
</evidence>
<dbReference type="EC" id="3.4.17.11" evidence="7"/>
<keyword evidence="3 7" id="KW-0378">Hydrolase</keyword>
<evidence type="ECO:0000313" key="8">
    <source>
        <dbReference type="Proteomes" id="UP000523007"/>
    </source>
</evidence>
<dbReference type="PROSITE" id="PS00758">
    <property type="entry name" value="ARGE_DAPE_CPG2_1"/>
    <property type="match status" value="1"/>
</dbReference>
<proteinExistence type="predicted"/>
<reference evidence="7 8" key="1">
    <citation type="submission" date="2020-08" db="EMBL/GenBank/DDBJ databases">
        <title>Sequencing the genomes of 1000 actinobacteria strains.</title>
        <authorList>
            <person name="Klenk H.-P."/>
        </authorList>
    </citation>
    <scope>NUCLEOTIDE SEQUENCE [LARGE SCALE GENOMIC DNA]</scope>
    <source>
        <strain evidence="7 8">DSM 102030</strain>
    </source>
</reference>
<dbReference type="SUPFAM" id="SSF55031">
    <property type="entry name" value="Bacterial exopeptidase dimerisation domain"/>
    <property type="match status" value="1"/>
</dbReference>
<feature type="active site" evidence="5">
    <location>
        <position position="76"/>
    </location>
</feature>
<comment type="cofactor">
    <cofactor evidence="1">
        <name>Zn(2+)</name>
        <dbReference type="ChEBI" id="CHEBI:29105"/>
    </cofactor>
</comment>
<dbReference type="Pfam" id="PF01546">
    <property type="entry name" value="Peptidase_M20"/>
    <property type="match status" value="1"/>
</dbReference>
<accession>A0A7W7W304</accession>
<dbReference type="GO" id="GO:0004180">
    <property type="term" value="F:carboxypeptidase activity"/>
    <property type="evidence" value="ECO:0007669"/>
    <property type="project" value="UniProtKB-KW"/>
</dbReference>
<dbReference type="PIRSF" id="PIRSF037238">
    <property type="entry name" value="Carboxypeptidase_G2"/>
    <property type="match status" value="1"/>
</dbReference>
<evidence type="ECO:0000256" key="1">
    <source>
        <dbReference type="ARBA" id="ARBA00001947"/>
    </source>
</evidence>
<dbReference type="PANTHER" id="PTHR43808:SF9">
    <property type="entry name" value="BLL0789 PROTEIN"/>
    <property type="match status" value="1"/>
</dbReference>
<sequence>MEEGFTAALRSLVEAESPSSDLLAVETCGDRLAAVGESIVGAAPERIPLPGGPSALVWRRGEANAPGRVLLLGHRDTVWPLGTTQKRPLSLEDGRIRGPGVFDMKAGLLVGLYALARLDPHVPVTLLVTGDEEIGSESSRELIEAEARSCQAVLVLEGAAEGGALKRARKGWSIYTLRCRGRSAHAGLEPHKGANALVRMAELVAEAQRLNAPDRGLTVTPTLARAGQTVNTVPDHAELHLDVRAACSTDQWSVDDRIRALADAPSEIEVAVEGGRNRPPMEEGAATALLERAARHARELGERPLESAAVGGISDANLCAAMGIPTLDGLGAVGGGPHAEHEWVDVDATLHRIPLVSALVDGLAKHPLPGP</sequence>
<evidence type="ECO:0000256" key="3">
    <source>
        <dbReference type="ARBA" id="ARBA00022801"/>
    </source>
</evidence>
<dbReference type="Pfam" id="PF07687">
    <property type="entry name" value="M20_dimer"/>
    <property type="match status" value="1"/>
</dbReference>
<dbReference type="PANTHER" id="PTHR43808">
    <property type="entry name" value="ACETYLORNITHINE DEACETYLASE"/>
    <property type="match status" value="1"/>
</dbReference>
<feature type="active site" description="Proton acceptor" evidence="5">
    <location>
        <position position="132"/>
    </location>
</feature>
<dbReference type="CDD" id="cd03885">
    <property type="entry name" value="M20_CPDG2"/>
    <property type="match status" value="1"/>
</dbReference>
<dbReference type="InterPro" id="IPR036264">
    <property type="entry name" value="Bact_exopeptidase_dim_dom"/>
</dbReference>
<keyword evidence="7" id="KW-0121">Carboxypeptidase</keyword>
<dbReference type="InterPro" id="IPR011650">
    <property type="entry name" value="Peptidase_M20_dimer"/>
</dbReference>
<organism evidence="7 8">
    <name type="scientific">Lipingzhangella halophila</name>
    <dbReference type="NCBI Taxonomy" id="1783352"/>
    <lineage>
        <taxon>Bacteria</taxon>
        <taxon>Bacillati</taxon>
        <taxon>Actinomycetota</taxon>
        <taxon>Actinomycetes</taxon>
        <taxon>Streptosporangiales</taxon>
        <taxon>Nocardiopsidaceae</taxon>
        <taxon>Lipingzhangella</taxon>
    </lineage>
</organism>
<dbReference type="SUPFAM" id="SSF53187">
    <property type="entry name" value="Zn-dependent exopeptidases"/>
    <property type="match status" value="1"/>
</dbReference>
<dbReference type="EMBL" id="JACHJT010000001">
    <property type="protein sequence ID" value="MBB4931304.1"/>
    <property type="molecule type" value="Genomic_DNA"/>
</dbReference>
<dbReference type="InterPro" id="IPR017150">
    <property type="entry name" value="Pept_M20_glutamate_carboxypep"/>
</dbReference>
<dbReference type="Gene3D" id="3.40.630.10">
    <property type="entry name" value="Zn peptidases"/>
    <property type="match status" value="1"/>
</dbReference>
<feature type="domain" description="Peptidase M20 dimerisation" evidence="6">
    <location>
        <begin position="168"/>
        <end position="264"/>
    </location>
</feature>
<gene>
    <name evidence="7" type="ORF">F4561_002124</name>
</gene>
<dbReference type="RefSeq" id="WP_184577306.1">
    <property type="nucleotide sequence ID" value="NZ_JACHJT010000001.1"/>
</dbReference>